<gene>
    <name evidence="4" type="ORF">CARUB_v10003238mg</name>
</gene>
<proteinExistence type="inferred from homology"/>
<evidence type="ECO:0000256" key="2">
    <source>
        <dbReference type="ARBA" id="ARBA00022790"/>
    </source>
</evidence>
<organism evidence="4 5">
    <name type="scientific">Capsella rubella</name>
    <dbReference type="NCBI Taxonomy" id="81985"/>
    <lineage>
        <taxon>Eukaryota</taxon>
        <taxon>Viridiplantae</taxon>
        <taxon>Streptophyta</taxon>
        <taxon>Embryophyta</taxon>
        <taxon>Tracheophyta</taxon>
        <taxon>Spermatophyta</taxon>
        <taxon>Magnoliopsida</taxon>
        <taxon>eudicotyledons</taxon>
        <taxon>Gunneridae</taxon>
        <taxon>Pentapetalae</taxon>
        <taxon>rosids</taxon>
        <taxon>malvids</taxon>
        <taxon>Brassicales</taxon>
        <taxon>Brassicaceae</taxon>
        <taxon>Camelineae</taxon>
        <taxon>Capsella</taxon>
    </lineage>
</organism>
<keyword evidence="2" id="KW-0736">Signalosome</keyword>
<dbReference type="STRING" id="81985.R0HFP5"/>
<dbReference type="EMBL" id="KB870810">
    <property type="protein sequence ID" value="EOA22578.1"/>
    <property type="molecule type" value="Genomic_DNA"/>
</dbReference>
<accession>R0HFP5</accession>
<dbReference type="PROSITE" id="PS50250">
    <property type="entry name" value="PCI"/>
    <property type="match status" value="1"/>
</dbReference>
<protein>
    <recommendedName>
        <fullName evidence="3">PCI domain-containing protein</fullName>
    </recommendedName>
</protein>
<dbReference type="InterPro" id="IPR000717">
    <property type="entry name" value="PCI_dom"/>
</dbReference>
<name>R0HFP5_9BRAS</name>
<evidence type="ECO:0000256" key="1">
    <source>
        <dbReference type="ARBA" id="ARBA00008482"/>
    </source>
</evidence>
<dbReference type="PANTHER" id="PTHR15350:SF5">
    <property type="entry name" value="COP9 SIGNALOSOME COMPLEX SUBUNIT 7"/>
    <property type="match status" value="1"/>
</dbReference>
<evidence type="ECO:0000259" key="3">
    <source>
        <dbReference type="PROSITE" id="PS50250"/>
    </source>
</evidence>
<dbReference type="InterPro" id="IPR045237">
    <property type="entry name" value="COPS7/eIF3m"/>
</dbReference>
<evidence type="ECO:0000313" key="4">
    <source>
        <dbReference type="EMBL" id="EOA22578.1"/>
    </source>
</evidence>
<dbReference type="eggNOG" id="KOG3250">
    <property type="taxonomic scope" value="Eukaryota"/>
</dbReference>
<reference evidence="5" key="1">
    <citation type="journal article" date="2013" name="Nat. Genet.">
        <title>The Capsella rubella genome and the genomic consequences of rapid mating system evolution.</title>
        <authorList>
            <person name="Slotte T."/>
            <person name="Hazzouri K.M."/>
            <person name="Agren J.A."/>
            <person name="Koenig D."/>
            <person name="Maumus F."/>
            <person name="Guo Y.L."/>
            <person name="Steige K."/>
            <person name="Platts A.E."/>
            <person name="Escobar J.S."/>
            <person name="Newman L.K."/>
            <person name="Wang W."/>
            <person name="Mandakova T."/>
            <person name="Vello E."/>
            <person name="Smith L.M."/>
            <person name="Henz S.R."/>
            <person name="Steffen J."/>
            <person name="Takuno S."/>
            <person name="Brandvain Y."/>
            <person name="Coop G."/>
            <person name="Andolfatto P."/>
            <person name="Hu T.T."/>
            <person name="Blanchette M."/>
            <person name="Clark R.M."/>
            <person name="Quesneville H."/>
            <person name="Nordborg M."/>
            <person name="Gaut B.S."/>
            <person name="Lysak M.A."/>
            <person name="Jenkins J."/>
            <person name="Grimwood J."/>
            <person name="Chapman J."/>
            <person name="Prochnik S."/>
            <person name="Shu S."/>
            <person name="Rokhsar D."/>
            <person name="Schmutz J."/>
            <person name="Weigel D."/>
            <person name="Wright S.I."/>
        </authorList>
    </citation>
    <scope>NUCLEOTIDE SEQUENCE [LARGE SCALE GENOMIC DNA]</scope>
    <source>
        <strain evidence="5">cv. Monte Gargano</strain>
    </source>
</reference>
<dbReference type="Proteomes" id="UP000029121">
    <property type="component" value="Unassembled WGS sequence"/>
</dbReference>
<evidence type="ECO:0000313" key="5">
    <source>
        <dbReference type="Proteomes" id="UP000029121"/>
    </source>
</evidence>
<dbReference type="AlphaFoldDB" id="R0HFP5"/>
<feature type="domain" description="PCI" evidence="3">
    <location>
        <begin position="1"/>
        <end position="153"/>
    </location>
</feature>
<keyword evidence="5" id="KW-1185">Reference proteome</keyword>
<dbReference type="GO" id="GO:0008180">
    <property type="term" value="C:COP9 signalosome"/>
    <property type="evidence" value="ECO:0007669"/>
    <property type="project" value="UniProtKB-KW"/>
</dbReference>
<sequence length="153" mass="17413">MDIEQKQAEIIDLFVKRASVSKGDTLASILREATSHPSLFAFSEILLLPYVAELLCMQLKGTTNSVYLDLDVLRLFAHGTWSDYKCNTGCIPQLVPDQLLKLKQLTVLTLAEINKVLPYDLLMPELDIKNVRELEDFLINECMYLFLSKAFLD</sequence>
<dbReference type="PANTHER" id="PTHR15350">
    <property type="entry name" value="COP9 SIGNALOSOME COMPLEX SUBUNIT 7/DENDRITIC CELL PROTEIN GA17"/>
    <property type="match status" value="1"/>
</dbReference>
<comment type="similarity">
    <text evidence="1">Belongs to the CSN7/EIF3M family. CSN7 subfamily.</text>
</comment>